<protein>
    <submittedName>
        <fullName evidence="2">Uncharacterized protein</fullName>
    </submittedName>
</protein>
<keyword evidence="3" id="KW-1185">Reference proteome</keyword>
<accession>A0A136J6I6</accession>
<evidence type="ECO:0000313" key="3">
    <source>
        <dbReference type="Proteomes" id="UP000070501"/>
    </source>
</evidence>
<gene>
    <name evidence="2" type="ORF">Micbo1qcDRAFT_173947</name>
</gene>
<dbReference type="STRING" id="196109.A0A136J6I6"/>
<dbReference type="EMBL" id="KQ964248">
    <property type="protein sequence ID" value="KXJ92791.1"/>
    <property type="molecule type" value="Genomic_DNA"/>
</dbReference>
<proteinExistence type="predicted"/>
<reference evidence="3" key="1">
    <citation type="submission" date="2016-02" db="EMBL/GenBank/DDBJ databases">
        <title>Draft genome sequence of Microdochium bolleyi, a fungal endophyte of beachgrass.</title>
        <authorList>
            <consortium name="DOE Joint Genome Institute"/>
            <person name="David A.S."/>
            <person name="May G."/>
            <person name="Haridas S."/>
            <person name="Lim J."/>
            <person name="Wang M."/>
            <person name="Labutti K."/>
            <person name="Lipzen A."/>
            <person name="Barry K."/>
            <person name="Grigoriev I.V."/>
        </authorList>
    </citation>
    <scope>NUCLEOTIDE SEQUENCE [LARGE SCALE GENOMIC DNA]</scope>
    <source>
        <strain evidence="3">J235TASD1</strain>
    </source>
</reference>
<evidence type="ECO:0000313" key="2">
    <source>
        <dbReference type="EMBL" id="KXJ92791.1"/>
    </source>
</evidence>
<feature type="compositionally biased region" description="Polar residues" evidence="1">
    <location>
        <begin position="45"/>
        <end position="62"/>
    </location>
</feature>
<dbReference type="Proteomes" id="UP000070501">
    <property type="component" value="Unassembled WGS sequence"/>
</dbReference>
<feature type="region of interest" description="Disordered" evidence="1">
    <location>
        <begin position="260"/>
        <end position="280"/>
    </location>
</feature>
<sequence length="320" mass="36045">MPRLRGVELSLVAGFGSRAVPEYPHPDASSVCVRPLANREHPLNSDGQTQLTAVSPAPQDSSLSFKKSHARVSVYVSSTPENEFRLRYAIDNSPAPAKIIFFKLLMNGRHIVSWGIDTTQRNEGTVARALYHPSTKQDNKRASREQPTTRIESRYFHFAPEREPKSAAEDGGLIEVRVFRCKGRQRVAAALDHYRDQEKYGIASPSGGILDRPEDTCFYDYHLLDAKDSPYATFLFHYRSMKYLEQLNLIPALQLRSQSSRSDEANYRNHKSTPSINSGRTAQPIKCEVERAVPVFVSEVQLPIPDAISNTIYGKCRVHK</sequence>
<feature type="region of interest" description="Disordered" evidence="1">
    <location>
        <begin position="39"/>
        <end position="62"/>
    </location>
</feature>
<dbReference type="OrthoDB" id="436496at2759"/>
<name>A0A136J6I6_9PEZI</name>
<organism evidence="2 3">
    <name type="scientific">Microdochium bolleyi</name>
    <dbReference type="NCBI Taxonomy" id="196109"/>
    <lineage>
        <taxon>Eukaryota</taxon>
        <taxon>Fungi</taxon>
        <taxon>Dikarya</taxon>
        <taxon>Ascomycota</taxon>
        <taxon>Pezizomycotina</taxon>
        <taxon>Sordariomycetes</taxon>
        <taxon>Xylariomycetidae</taxon>
        <taxon>Xylariales</taxon>
        <taxon>Microdochiaceae</taxon>
        <taxon>Microdochium</taxon>
    </lineage>
</organism>
<evidence type="ECO:0000256" key="1">
    <source>
        <dbReference type="SAM" id="MobiDB-lite"/>
    </source>
</evidence>
<dbReference type="AlphaFoldDB" id="A0A136J6I6"/>
<dbReference type="InParanoid" id="A0A136J6I6"/>